<dbReference type="InterPro" id="IPR017937">
    <property type="entry name" value="Thioredoxin_CS"/>
</dbReference>
<feature type="chain" id="PRO_5030811700" description="Thioredoxin domain-containing protein" evidence="7">
    <location>
        <begin position="17"/>
        <end position="453"/>
    </location>
</feature>
<dbReference type="Gene3D" id="3.40.30.10">
    <property type="entry name" value="Glutaredoxin"/>
    <property type="match status" value="1"/>
</dbReference>
<dbReference type="InterPro" id="IPR036249">
    <property type="entry name" value="Thioredoxin-like_sf"/>
</dbReference>
<feature type="transmembrane region" description="Helical" evidence="6">
    <location>
        <begin position="400"/>
        <end position="423"/>
    </location>
</feature>
<evidence type="ECO:0000313" key="9">
    <source>
        <dbReference type="EMBL" id="CAE0443064.1"/>
    </source>
</evidence>
<sequence>MLRVGTAFFFLVLVLATTFLLHVEPAFSKDAVTEPIELTSYDFADGISRGAWFVKFYAPWCGHCKKLAPKWAAVAQKMNGKVSFAKVDATQYTDLKNKYEVGGFPSLVYFEDGGKILTYQGPRDEESLEMFCHKMLASPLEEVESVAEMKSKLLSSTPYRNIEKSPITFVLGLDPSASTTSASVFDKIEKIALEKRSSHFFLVTKQQDVLKYICDSCSVPFLARFEPEEEKMSFPASLVDADNKTIVSWIDRYTFPHFKSLDGLMFNSMANAKDQLLVVCIFDPKKVKNKDQNTSAYLTAMGILARPETTTLSKEAQQKFLFAKLDGEKFNAFIEDYYIGREMLPRTLVLDNVGYLYYQDINAESDIGLYLERIAKGDAVSYYDGMWKLPFRTYRKFQQYLPWSLLVLILLLCFLALLVYLICWVEYDDFDELEDEEEEHQQNQKAKESKKNR</sequence>
<dbReference type="PANTHER" id="PTHR46426">
    <property type="entry name" value="PROTEIN DISULFIDE-ISOMERASE TMX3"/>
    <property type="match status" value="1"/>
</dbReference>
<dbReference type="PANTHER" id="PTHR46426:SF1">
    <property type="entry name" value="PROTEIN DISULFIDE-ISOMERASE TMX3"/>
    <property type="match status" value="1"/>
</dbReference>
<evidence type="ECO:0000259" key="8">
    <source>
        <dbReference type="PROSITE" id="PS51352"/>
    </source>
</evidence>
<evidence type="ECO:0000256" key="5">
    <source>
        <dbReference type="ARBA" id="ARBA00045246"/>
    </source>
</evidence>
<feature type="domain" description="Thioredoxin" evidence="8">
    <location>
        <begin position="18"/>
        <end position="137"/>
    </location>
</feature>
<evidence type="ECO:0000256" key="3">
    <source>
        <dbReference type="ARBA" id="ARBA00022989"/>
    </source>
</evidence>
<dbReference type="PRINTS" id="PR00421">
    <property type="entry name" value="THIOREDOXIN"/>
</dbReference>
<dbReference type="AlphaFoldDB" id="A0A7S3PLB2"/>
<gene>
    <name evidence="9" type="ORF">ASTO00021_LOCUS13171</name>
</gene>
<reference evidence="9" key="1">
    <citation type="submission" date="2021-01" db="EMBL/GenBank/DDBJ databases">
        <authorList>
            <person name="Corre E."/>
            <person name="Pelletier E."/>
            <person name="Niang G."/>
            <person name="Scheremetjew M."/>
            <person name="Finn R."/>
            <person name="Kale V."/>
            <person name="Holt S."/>
            <person name="Cochrane G."/>
            <person name="Meng A."/>
            <person name="Brown T."/>
            <person name="Cohen L."/>
        </authorList>
    </citation>
    <scope>NUCLEOTIDE SEQUENCE</scope>
    <source>
        <strain evidence="9">GSBS06</strain>
    </source>
</reference>
<dbReference type="PROSITE" id="PS00194">
    <property type="entry name" value="THIOREDOXIN_1"/>
    <property type="match status" value="1"/>
</dbReference>
<protein>
    <recommendedName>
        <fullName evidence="8">Thioredoxin domain-containing protein</fullName>
    </recommendedName>
</protein>
<dbReference type="InterPro" id="IPR052250">
    <property type="entry name" value="PDI_TMX3"/>
</dbReference>
<keyword evidence="4 6" id="KW-0472">Membrane</keyword>
<dbReference type="PROSITE" id="PS51352">
    <property type="entry name" value="THIOREDOXIN_2"/>
    <property type="match status" value="1"/>
</dbReference>
<comment type="subcellular location">
    <subcellularLocation>
        <location evidence="1">Endoplasmic reticulum membrane</location>
        <topology evidence="1">Single-pass membrane protein</topology>
    </subcellularLocation>
</comment>
<dbReference type="InterPro" id="IPR013766">
    <property type="entry name" value="Thioredoxin_domain"/>
</dbReference>
<feature type="signal peptide" evidence="7">
    <location>
        <begin position="1"/>
        <end position="16"/>
    </location>
</feature>
<proteinExistence type="predicted"/>
<evidence type="ECO:0000256" key="7">
    <source>
        <dbReference type="SAM" id="SignalP"/>
    </source>
</evidence>
<evidence type="ECO:0000256" key="2">
    <source>
        <dbReference type="ARBA" id="ARBA00022692"/>
    </source>
</evidence>
<dbReference type="Pfam" id="PF00085">
    <property type="entry name" value="Thioredoxin"/>
    <property type="match status" value="1"/>
</dbReference>
<comment type="function">
    <text evidence="5">Probable disulfide isomerase, which participates in the folding of proteins containing disulfide bonds. May act as a dithiol oxidase. Acts as a regulator of endoplasmic reticulum-mitochondria contact sites via its ability to regulate redox signals.</text>
</comment>
<dbReference type="GO" id="GO:0005789">
    <property type="term" value="C:endoplasmic reticulum membrane"/>
    <property type="evidence" value="ECO:0007669"/>
    <property type="project" value="UniProtKB-SubCell"/>
</dbReference>
<organism evidence="9">
    <name type="scientific">Aplanochytrium stocchinoi</name>
    <dbReference type="NCBI Taxonomy" id="215587"/>
    <lineage>
        <taxon>Eukaryota</taxon>
        <taxon>Sar</taxon>
        <taxon>Stramenopiles</taxon>
        <taxon>Bigyra</taxon>
        <taxon>Labyrinthulomycetes</taxon>
        <taxon>Thraustochytrida</taxon>
        <taxon>Thraustochytriidae</taxon>
        <taxon>Aplanochytrium</taxon>
    </lineage>
</organism>
<keyword evidence="7" id="KW-0732">Signal</keyword>
<evidence type="ECO:0000256" key="1">
    <source>
        <dbReference type="ARBA" id="ARBA00004389"/>
    </source>
</evidence>
<keyword evidence="2 6" id="KW-0812">Transmembrane</keyword>
<dbReference type="SUPFAM" id="SSF52833">
    <property type="entry name" value="Thioredoxin-like"/>
    <property type="match status" value="1"/>
</dbReference>
<dbReference type="EMBL" id="HBIN01017271">
    <property type="protein sequence ID" value="CAE0443064.1"/>
    <property type="molecule type" value="Transcribed_RNA"/>
</dbReference>
<evidence type="ECO:0000256" key="6">
    <source>
        <dbReference type="SAM" id="Phobius"/>
    </source>
</evidence>
<keyword evidence="3 6" id="KW-1133">Transmembrane helix</keyword>
<accession>A0A7S3PLB2</accession>
<evidence type="ECO:0000256" key="4">
    <source>
        <dbReference type="ARBA" id="ARBA00023136"/>
    </source>
</evidence>
<name>A0A7S3PLB2_9STRA</name>